<keyword evidence="1" id="KW-0520">NAD</keyword>
<gene>
    <name evidence="4" type="ORF">E3O19_03445</name>
</gene>
<evidence type="ECO:0000313" key="4">
    <source>
        <dbReference type="EMBL" id="TFC19202.1"/>
    </source>
</evidence>
<feature type="domain" description="Gfo/Idh/MocA-like oxidoreductase N-terminal" evidence="2">
    <location>
        <begin position="6"/>
        <end position="117"/>
    </location>
</feature>
<accession>A0A4R8WWA5</accession>
<dbReference type="EMBL" id="SOFP01000013">
    <property type="protein sequence ID" value="TFC19202.1"/>
    <property type="molecule type" value="Genomic_DNA"/>
</dbReference>
<dbReference type="AlphaFoldDB" id="A0A4R8WWA5"/>
<dbReference type="InterPro" id="IPR051450">
    <property type="entry name" value="Gfo/Idh/MocA_Oxidoreductases"/>
</dbReference>
<dbReference type="InterPro" id="IPR036291">
    <property type="entry name" value="NAD(P)-bd_dom_sf"/>
</dbReference>
<dbReference type="Proteomes" id="UP000298412">
    <property type="component" value="Unassembled WGS sequence"/>
</dbReference>
<feature type="domain" description="GFO/IDH/MocA-like oxidoreductase" evidence="3">
    <location>
        <begin position="136"/>
        <end position="222"/>
    </location>
</feature>
<dbReference type="Gene3D" id="3.30.360.10">
    <property type="entry name" value="Dihydrodipicolinate Reductase, domain 2"/>
    <property type="match status" value="1"/>
</dbReference>
<evidence type="ECO:0000259" key="2">
    <source>
        <dbReference type="Pfam" id="PF01408"/>
    </source>
</evidence>
<protein>
    <submittedName>
        <fullName evidence="4">Gfo/Idh/MocA family oxidoreductase</fullName>
    </submittedName>
</protein>
<proteinExistence type="predicted"/>
<dbReference type="GO" id="GO:0000166">
    <property type="term" value="F:nucleotide binding"/>
    <property type="evidence" value="ECO:0007669"/>
    <property type="project" value="InterPro"/>
</dbReference>
<dbReference type="SUPFAM" id="SSF51735">
    <property type="entry name" value="NAD(P)-binding Rossmann-fold domains"/>
    <property type="match status" value="1"/>
</dbReference>
<dbReference type="InterPro" id="IPR055170">
    <property type="entry name" value="GFO_IDH_MocA-like_dom"/>
</dbReference>
<evidence type="ECO:0000313" key="5">
    <source>
        <dbReference type="Proteomes" id="UP000298412"/>
    </source>
</evidence>
<dbReference type="RefSeq" id="WP_134565264.1">
    <property type="nucleotide sequence ID" value="NZ_SOFP01000013.1"/>
</dbReference>
<dbReference type="PANTHER" id="PTHR43377">
    <property type="entry name" value="BILIVERDIN REDUCTASE A"/>
    <property type="match status" value="1"/>
</dbReference>
<evidence type="ECO:0000256" key="1">
    <source>
        <dbReference type="ARBA" id="ARBA00023027"/>
    </source>
</evidence>
<name>A0A4R8WWA5_9MICO</name>
<organism evidence="4 5">
    <name type="scientific">Cryobacterium algoritolerans</name>
    <dbReference type="NCBI Taxonomy" id="1259184"/>
    <lineage>
        <taxon>Bacteria</taxon>
        <taxon>Bacillati</taxon>
        <taxon>Actinomycetota</taxon>
        <taxon>Actinomycetes</taxon>
        <taxon>Micrococcales</taxon>
        <taxon>Microbacteriaceae</taxon>
        <taxon>Cryobacterium</taxon>
    </lineage>
</organism>
<reference evidence="4 5" key="1">
    <citation type="submission" date="2019-03" db="EMBL/GenBank/DDBJ databases">
        <title>Genomics of glacier-inhabiting Cryobacterium strains.</title>
        <authorList>
            <person name="Liu Q."/>
            <person name="Xin Y.-H."/>
        </authorList>
    </citation>
    <scope>NUCLEOTIDE SEQUENCE [LARGE SCALE GENOMIC DNA]</scope>
    <source>
        <strain evidence="4 5">MDT1-3</strain>
    </source>
</reference>
<evidence type="ECO:0000259" key="3">
    <source>
        <dbReference type="Pfam" id="PF22725"/>
    </source>
</evidence>
<dbReference type="InterPro" id="IPR000683">
    <property type="entry name" value="Gfo/Idh/MocA-like_OxRdtase_N"/>
</dbReference>
<dbReference type="Pfam" id="PF01408">
    <property type="entry name" value="GFO_IDH_MocA"/>
    <property type="match status" value="1"/>
</dbReference>
<dbReference type="Pfam" id="PF22725">
    <property type="entry name" value="GFO_IDH_MocA_C3"/>
    <property type="match status" value="1"/>
</dbReference>
<comment type="caution">
    <text evidence="4">The sequence shown here is derived from an EMBL/GenBank/DDBJ whole genome shotgun (WGS) entry which is preliminary data.</text>
</comment>
<sequence length="329" mass="36156">MTARTRVALVGAGSMGSHHARVIAQSDRADLTYLIDPREDVGRAVAARYDATWLPELPELTGIDAVVVAAATEAHYPLAMQVLSQNRPLLIEKPVADSLLRTREILDEAEIRNLPFMCGLLERFNPAVVTARTLLGSPIHITSTRHSPYAQRIKTGVAWDLLVHDVDLAILLMNTDPVHVDARLGFFNSSSEPGAEDVAETLLEFEGGGIAQISASRLGQRKIRQLSIYEDDRLIELDLLRRDITVYHHISENSADGEGRGYKQQTVIEIPELATSQEPLTAQFEHFLALVAGTADAAVERESILPPHRVIEEVISRRPDSHLATAAAH</sequence>
<dbReference type="PANTHER" id="PTHR43377:SF1">
    <property type="entry name" value="BILIVERDIN REDUCTASE A"/>
    <property type="match status" value="1"/>
</dbReference>
<keyword evidence="5" id="KW-1185">Reference proteome</keyword>
<dbReference type="SUPFAM" id="SSF55347">
    <property type="entry name" value="Glyceraldehyde-3-phosphate dehydrogenase-like, C-terminal domain"/>
    <property type="match status" value="1"/>
</dbReference>
<dbReference type="OrthoDB" id="179913at2"/>
<dbReference type="Gene3D" id="3.40.50.720">
    <property type="entry name" value="NAD(P)-binding Rossmann-like Domain"/>
    <property type="match status" value="1"/>
</dbReference>